<accession>A0ABW1SQ69</accession>
<dbReference type="Proteomes" id="UP001596254">
    <property type="component" value="Unassembled WGS sequence"/>
</dbReference>
<organism evidence="1 2">
    <name type="scientific">Levilactobacillus tongjiangensis</name>
    <dbReference type="NCBI Taxonomy" id="2486023"/>
    <lineage>
        <taxon>Bacteria</taxon>
        <taxon>Bacillati</taxon>
        <taxon>Bacillota</taxon>
        <taxon>Bacilli</taxon>
        <taxon>Lactobacillales</taxon>
        <taxon>Lactobacillaceae</taxon>
        <taxon>Levilactobacillus</taxon>
    </lineage>
</organism>
<name>A0ABW1SQ69_9LACO</name>
<evidence type="ECO:0000313" key="1">
    <source>
        <dbReference type="EMBL" id="MFC6206630.1"/>
    </source>
</evidence>
<keyword evidence="2" id="KW-1185">Reference proteome</keyword>
<dbReference type="EMBL" id="JBHSSK010000009">
    <property type="protein sequence ID" value="MFC6206630.1"/>
    <property type="molecule type" value="Genomic_DNA"/>
</dbReference>
<dbReference type="RefSeq" id="WP_125691254.1">
    <property type="nucleotide sequence ID" value="NZ_JBHSSK010000009.1"/>
</dbReference>
<sequence length="65" mass="6915">MQNNWKKTTITFTFGNEGARPVKIVMQNAIAAPATQQVEAFGGYLATLTGIPFISATVNTQNAVA</sequence>
<comment type="caution">
    <text evidence="1">The sequence shown here is derived from an EMBL/GenBank/DDBJ whole genome shotgun (WGS) entry which is preliminary data.</text>
</comment>
<reference evidence="2" key="1">
    <citation type="journal article" date="2019" name="Int. J. Syst. Evol. Microbiol.">
        <title>The Global Catalogue of Microorganisms (GCM) 10K type strain sequencing project: providing services to taxonomists for standard genome sequencing and annotation.</title>
        <authorList>
            <consortium name="The Broad Institute Genomics Platform"/>
            <consortium name="The Broad Institute Genome Sequencing Center for Infectious Disease"/>
            <person name="Wu L."/>
            <person name="Ma J."/>
        </authorList>
    </citation>
    <scope>NUCLEOTIDE SEQUENCE [LARGE SCALE GENOMIC DNA]</scope>
    <source>
        <strain evidence="2">CCM 8905</strain>
    </source>
</reference>
<gene>
    <name evidence="1" type="ORF">ACFP1G_03930</name>
</gene>
<proteinExistence type="predicted"/>
<evidence type="ECO:0000313" key="2">
    <source>
        <dbReference type="Proteomes" id="UP001596254"/>
    </source>
</evidence>
<protein>
    <submittedName>
        <fullName evidence="1">Uncharacterized protein</fullName>
    </submittedName>
</protein>